<evidence type="ECO:0000313" key="4">
    <source>
        <dbReference type="Proteomes" id="UP001353858"/>
    </source>
</evidence>
<comment type="similarity">
    <text evidence="1">Belongs to the CFAP97 family.</text>
</comment>
<dbReference type="InterPro" id="IPR038791">
    <property type="entry name" value="Cfap97/Hemingway"/>
</dbReference>
<dbReference type="Proteomes" id="UP001353858">
    <property type="component" value="Unassembled WGS sequence"/>
</dbReference>
<feature type="region of interest" description="Disordered" evidence="2">
    <location>
        <begin position="93"/>
        <end position="116"/>
    </location>
</feature>
<dbReference type="InterPro" id="IPR029488">
    <property type="entry name" value="Hmw/CFAP97"/>
</dbReference>
<protein>
    <submittedName>
        <fullName evidence="3">Uncharacterized protein</fullName>
    </submittedName>
</protein>
<dbReference type="EMBL" id="JARPUR010000001">
    <property type="protein sequence ID" value="KAK4886801.1"/>
    <property type="molecule type" value="Genomic_DNA"/>
</dbReference>
<dbReference type="Pfam" id="PF13879">
    <property type="entry name" value="Hmw_CFAP97"/>
    <property type="match status" value="1"/>
</dbReference>
<proteinExistence type="inferred from homology"/>
<dbReference type="PANTHER" id="PTHR23035:SF1">
    <property type="entry name" value="CILIA- AND FLAGELLA-ASSOCIATED PROTEIN 97"/>
    <property type="match status" value="1"/>
</dbReference>
<accession>A0AAN7SDQ0</accession>
<dbReference type="AlphaFoldDB" id="A0AAN7SDQ0"/>
<keyword evidence="4" id="KW-1185">Reference proteome</keyword>
<reference evidence="4" key="1">
    <citation type="submission" date="2023-01" db="EMBL/GenBank/DDBJ databases">
        <title>Key to firefly adult light organ development and bioluminescence: homeobox transcription factors regulate luciferase expression and transportation to peroxisome.</title>
        <authorList>
            <person name="Fu X."/>
        </authorList>
    </citation>
    <scope>NUCLEOTIDE SEQUENCE [LARGE SCALE GENOMIC DNA]</scope>
</reference>
<name>A0AAN7SDQ0_9COLE</name>
<evidence type="ECO:0000256" key="2">
    <source>
        <dbReference type="SAM" id="MobiDB-lite"/>
    </source>
</evidence>
<organism evidence="3 4">
    <name type="scientific">Aquatica leii</name>
    <dbReference type="NCBI Taxonomy" id="1421715"/>
    <lineage>
        <taxon>Eukaryota</taxon>
        <taxon>Metazoa</taxon>
        <taxon>Ecdysozoa</taxon>
        <taxon>Arthropoda</taxon>
        <taxon>Hexapoda</taxon>
        <taxon>Insecta</taxon>
        <taxon>Pterygota</taxon>
        <taxon>Neoptera</taxon>
        <taxon>Endopterygota</taxon>
        <taxon>Coleoptera</taxon>
        <taxon>Polyphaga</taxon>
        <taxon>Elateriformia</taxon>
        <taxon>Elateroidea</taxon>
        <taxon>Lampyridae</taxon>
        <taxon>Luciolinae</taxon>
        <taxon>Aquatica</taxon>
    </lineage>
</organism>
<dbReference type="PANTHER" id="PTHR23035">
    <property type="entry name" value="CILIA- AND FLAGELLA-ASSOCIATED PROTEIN 97-RELATED"/>
    <property type="match status" value="1"/>
</dbReference>
<gene>
    <name evidence="3" type="ORF">RN001_003072</name>
</gene>
<evidence type="ECO:0000256" key="1">
    <source>
        <dbReference type="ARBA" id="ARBA00008315"/>
    </source>
</evidence>
<comment type="caution">
    <text evidence="3">The sequence shown here is derived from an EMBL/GenBank/DDBJ whole genome shotgun (WGS) entry which is preliminary data.</text>
</comment>
<sequence length="143" mass="16091">MDGKKVGVKATSSIDIEKYELNEKPLSGSNSTESLITNSEEHGMNIVMEALEKSSRNLVARPQNKTFTSDKIRDIERKNSILMKKILAHSQRSNRFAAAPPTQKISSSALNRKKKDREISQDNLILLRKIQTVKPFGLSLPKR</sequence>
<evidence type="ECO:0000313" key="3">
    <source>
        <dbReference type="EMBL" id="KAK4886801.1"/>
    </source>
</evidence>